<evidence type="ECO:0000313" key="2">
    <source>
        <dbReference type="EMBL" id="ORY00364.1"/>
    </source>
</evidence>
<keyword evidence="1" id="KW-0472">Membrane</keyword>
<evidence type="ECO:0000313" key="3">
    <source>
        <dbReference type="Proteomes" id="UP000193144"/>
    </source>
</evidence>
<keyword evidence="3" id="KW-1185">Reference proteome</keyword>
<proteinExistence type="predicted"/>
<dbReference type="AlphaFoldDB" id="A0A1Y1YRC4"/>
<keyword evidence="1" id="KW-1133">Transmembrane helix</keyword>
<dbReference type="OrthoDB" id="5139479at2759"/>
<evidence type="ECO:0000256" key="1">
    <source>
        <dbReference type="SAM" id="Phobius"/>
    </source>
</evidence>
<comment type="caution">
    <text evidence="2">The sequence shown here is derived from an EMBL/GenBank/DDBJ whole genome shotgun (WGS) entry which is preliminary data.</text>
</comment>
<accession>A0A1Y1YRC4</accession>
<sequence>MPISTELRKRPTLREILNQDGLQLNLLCLLTTVFALTLWFSQSTFTVASSGSEARRGGVRIPFSSGLAVLRSLQALTSTCTTFALLQAFETLTWTLASRSTGLSILNFLSLAPTTSMFGGLALGFRNDVPTFGRIASWSKLYFTTTCWLAGVLLFIRTSFSTVYESGVPYIATAGTGPFNGSLVKPTLKDNGGSISYSILATAPSFLQNPQFAISVQPVKCLPGKEHCESYLLPGGLMAVSSNIPNGTSDPLIIIHDAPASQVEFRTEGAGNAFSSSVNCSTFGDRDIGIRLCLQPSVIYNGSVDVGIIACPRGISNGLCLGGGDQYNVSTTVSIFKRRVTTTCSKDNKTIISVSGLTTPTSIDFSEVEPLHEAFDWLLNYTAAGLPIGSSPVFLFWNRNGVSEEHDWSVTAYEALQNMLAFILWEFSINSWGNPDMHHSAHGPDGEVAFLPQEFRTTIASARPLTKFVIDRKMFALYILFQGIPVLFCWVVMAVRVAMRMPRPKTSSFPTMDVVFKSNLAGCPISDGGQLIDGGDATFVKSLQGVRIVAK</sequence>
<feature type="transmembrane region" description="Helical" evidence="1">
    <location>
        <begin position="21"/>
        <end position="40"/>
    </location>
</feature>
<organism evidence="2 3">
    <name type="scientific">Clohesyomyces aquaticus</name>
    <dbReference type="NCBI Taxonomy" id="1231657"/>
    <lineage>
        <taxon>Eukaryota</taxon>
        <taxon>Fungi</taxon>
        <taxon>Dikarya</taxon>
        <taxon>Ascomycota</taxon>
        <taxon>Pezizomycotina</taxon>
        <taxon>Dothideomycetes</taxon>
        <taxon>Pleosporomycetidae</taxon>
        <taxon>Pleosporales</taxon>
        <taxon>Lindgomycetaceae</taxon>
        <taxon>Clohesyomyces</taxon>
    </lineage>
</organism>
<reference evidence="2 3" key="1">
    <citation type="submission" date="2016-07" db="EMBL/GenBank/DDBJ databases">
        <title>Pervasive Adenine N6-methylation of Active Genes in Fungi.</title>
        <authorList>
            <consortium name="DOE Joint Genome Institute"/>
            <person name="Mondo S.J."/>
            <person name="Dannebaum R.O."/>
            <person name="Kuo R.C."/>
            <person name="Labutti K."/>
            <person name="Haridas S."/>
            <person name="Kuo A."/>
            <person name="Salamov A."/>
            <person name="Ahrendt S.R."/>
            <person name="Lipzen A."/>
            <person name="Sullivan W."/>
            <person name="Andreopoulos W.B."/>
            <person name="Clum A."/>
            <person name="Lindquist E."/>
            <person name="Daum C."/>
            <person name="Ramamoorthy G.K."/>
            <person name="Gryganskyi A."/>
            <person name="Culley D."/>
            <person name="Magnuson J.K."/>
            <person name="James T.Y."/>
            <person name="O'Malley M.A."/>
            <person name="Stajich J.E."/>
            <person name="Spatafora J.W."/>
            <person name="Visel A."/>
            <person name="Grigoriev I.V."/>
        </authorList>
    </citation>
    <scope>NUCLEOTIDE SEQUENCE [LARGE SCALE GENOMIC DNA]</scope>
    <source>
        <strain evidence="2 3">CBS 115471</strain>
    </source>
</reference>
<dbReference type="EMBL" id="MCFA01000184">
    <property type="protein sequence ID" value="ORY00364.1"/>
    <property type="molecule type" value="Genomic_DNA"/>
</dbReference>
<feature type="transmembrane region" description="Helical" evidence="1">
    <location>
        <begin position="475"/>
        <end position="495"/>
    </location>
</feature>
<gene>
    <name evidence="2" type="ORF">BCR34DRAFT_494609</name>
</gene>
<feature type="transmembrane region" description="Helical" evidence="1">
    <location>
        <begin position="105"/>
        <end position="125"/>
    </location>
</feature>
<feature type="transmembrane region" description="Helical" evidence="1">
    <location>
        <begin position="137"/>
        <end position="156"/>
    </location>
</feature>
<keyword evidence="1" id="KW-0812">Transmembrane</keyword>
<protein>
    <submittedName>
        <fullName evidence="2">Uncharacterized protein</fullName>
    </submittedName>
</protein>
<name>A0A1Y1YRC4_9PLEO</name>
<dbReference type="Proteomes" id="UP000193144">
    <property type="component" value="Unassembled WGS sequence"/>
</dbReference>